<feature type="compositionally biased region" description="Polar residues" evidence="1">
    <location>
        <begin position="163"/>
        <end position="174"/>
    </location>
</feature>
<proteinExistence type="predicted"/>
<keyword evidence="3" id="KW-1185">Reference proteome</keyword>
<reference evidence="2" key="1">
    <citation type="journal article" date="2020" name="Nat. Commun.">
        <title>Large-scale genome sequencing of mycorrhizal fungi provides insights into the early evolution of symbiotic traits.</title>
        <authorList>
            <person name="Miyauchi S."/>
            <person name="Kiss E."/>
            <person name="Kuo A."/>
            <person name="Drula E."/>
            <person name="Kohler A."/>
            <person name="Sanchez-Garcia M."/>
            <person name="Morin E."/>
            <person name="Andreopoulos B."/>
            <person name="Barry K.W."/>
            <person name="Bonito G."/>
            <person name="Buee M."/>
            <person name="Carver A."/>
            <person name="Chen C."/>
            <person name="Cichocki N."/>
            <person name="Clum A."/>
            <person name="Culley D."/>
            <person name="Crous P.W."/>
            <person name="Fauchery L."/>
            <person name="Girlanda M."/>
            <person name="Hayes R.D."/>
            <person name="Keri Z."/>
            <person name="LaButti K."/>
            <person name="Lipzen A."/>
            <person name="Lombard V."/>
            <person name="Magnuson J."/>
            <person name="Maillard F."/>
            <person name="Murat C."/>
            <person name="Nolan M."/>
            <person name="Ohm R.A."/>
            <person name="Pangilinan J."/>
            <person name="Pereira M.F."/>
            <person name="Perotto S."/>
            <person name="Peter M."/>
            <person name="Pfister S."/>
            <person name="Riley R."/>
            <person name="Sitrit Y."/>
            <person name="Stielow J.B."/>
            <person name="Szollosi G."/>
            <person name="Zifcakova L."/>
            <person name="Stursova M."/>
            <person name="Spatafora J.W."/>
            <person name="Tedersoo L."/>
            <person name="Vaario L.M."/>
            <person name="Yamada A."/>
            <person name="Yan M."/>
            <person name="Wang P."/>
            <person name="Xu J."/>
            <person name="Bruns T."/>
            <person name="Baldrian P."/>
            <person name="Vilgalys R."/>
            <person name="Dunand C."/>
            <person name="Henrissat B."/>
            <person name="Grigoriev I.V."/>
            <person name="Hibbett D."/>
            <person name="Nagy L.G."/>
            <person name="Martin F.M."/>
        </authorList>
    </citation>
    <scope>NUCLEOTIDE SEQUENCE</scope>
    <source>
        <strain evidence="2">UP504</strain>
    </source>
</reference>
<dbReference type="EMBL" id="MU129042">
    <property type="protein sequence ID" value="KAF9509121.1"/>
    <property type="molecule type" value="Genomic_DNA"/>
</dbReference>
<organism evidence="2 3">
    <name type="scientific">Hydnum rufescens UP504</name>
    <dbReference type="NCBI Taxonomy" id="1448309"/>
    <lineage>
        <taxon>Eukaryota</taxon>
        <taxon>Fungi</taxon>
        <taxon>Dikarya</taxon>
        <taxon>Basidiomycota</taxon>
        <taxon>Agaricomycotina</taxon>
        <taxon>Agaricomycetes</taxon>
        <taxon>Cantharellales</taxon>
        <taxon>Hydnaceae</taxon>
        <taxon>Hydnum</taxon>
    </lineage>
</organism>
<feature type="compositionally biased region" description="Basic residues" evidence="1">
    <location>
        <begin position="141"/>
        <end position="153"/>
    </location>
</feature>
<evidence type="ECO:0000313" key="2">
    <source>
        <dbReference type="EMBL" id="KAF9509121.1"/>
    </source>
</evidence>
<accession>A0A9P6DNL9</accession>
<gene>
    <name evidence="2" type="ORF">BS47DRAFT_178160</name>
</gene>
<protein>
    <submittedName>
        <fullName evidence="2">Uncharacterized protein</fullName>
    </submittedName>
</protein>
<dbReference type="Proteomes" id="UP000886523">
    <property type="component" value="Unassembled WGS sequence"/>
</dbReference>
<feature type="region of interest" description="Disordered" evidence="1">
    <location>
        <begin position="55"/>
        <end position="185"/>
    </location>
</feature>
<comment type="caution">
    <text evidence="2">The sequence shown here is derived from an EMBL/GenBank/DDBJ whole genome shotgun (WGS) entry which is preliminary data.</text>
</comment>
<evidence type="ECO:0000256" key="1">
    <source>
        <dbReference type="SAM" id="MobiDB-lite"/>
    </source>
</evidence>
<feature type="compositionally biased region" description="Basic and acidic residues" evidence="1">
    <location>
        <begin position="113"/>
        <end position="123"/>
    </location>
</feature>
<dbReference type="AlphaFoldDB" id="A0A9P6DNL9"/>
<name>A0A9P6DNL9_9AGAM</name>
<evidence type="ECO:0000313" key="3">
    <source>
        <dbReference type="Proteomes" id="UP000886523"/>
    </source>
</evidence>
<sequence length="274" mass="29509">MDQALEIILACVTRLEQSLEEARGATDVGHIVEDIKSILSVKTTTLYDLDVVRADGTDGTDVDLGPRSDEGGTPGPSTFALAPETREDEATMRNLDLSLPSTPSDPAGPRPRVSGDDGLRSEHGLAPPRTASQPTPPYSMRSRRLFSPRRRSVKSPSLPFHDSSPNKPSTSIVQHTLPESPGVPQSPYPDYLNETAGPRWDIAFAVTSILADIPAVPLALTIPLTQVLDVASGIIDVVKTMRNGRDGCTQLVVRVQATGFRPIRFEKKLDGIPC</sequence>